<dbReference type="EMBL" id="CP144750">
    <property type="protein sequence ID" value="WVZ80446.1"/>
    <property type="molecule type" value="Genomic_DNA"/>
</dbReference>
<dbReference type="PANTHER" id="PTHR48258">
    <property type="entry name" value="DUF4218 DOMAIN-CONTAINING PROTEIN-RELATED"/>
    <property type="match status" value="1"/>
</dbReference>
<keyword evidence="4" id="KW-1185">Reference proteome</keyword>
<reference evidence="3 4" key="1">
    <citation type="submission" date="2024-02" db="EMBL/GenBank/DDBJ databases">
        <title>High-quality chromosome-scale genome assembly of Pensacola bahiagrass (Paspalum notatum Flugge var. saurae).</title>
        <authorList>
            <person name="Vega J.M."/>
            <person name="Podio M."/>
            <person name="Orjuela J."/>
            <person name="Siena L.A."/>
            <person name="Pessino S.C."/>
            <person name="Combes M.C."/>
            <person name="Mariac C."/>
            <person name="Albertini E."/>
            <person name="Pupilli F."/>
            <person name="Ortiz J.P.A."/>
            <person name="Leblanc O."/>
        </authorList>
    </citation>
    <scope>NUCLEOTIDE SEQUENCE [LARGE SCALE GENOMIC DNA]</scope>
    <source>
        <strain evidence="3">R1</strain>
        <tissue evidence="3">Leaf</tissue>
    </source>
</reference>
<dbReference type="Proteomes" id="UP001341281">
    <property type="component" value="Chromosome 06"/>
</dbReference>
<dbReference type="Pfam" id="PF13960">
    <property type="entry name" value="DUF4218"/>
    <property type="match status" value="1"/>
</dbReference>
<dbReference type="Pfam" id="PF13952">
    <property type="entry name" value="DUF4216"/>
    <property type="match status" value="1"/>
</dbReference>
<sequence length="360" mass="41701">MSGQPRANLSSIIFDIMTHLLVHIVKEIGILGPVFLHNMFPFEWYMAVLKKYVRNRSRPEGCIAKGYETEEGKLAGKGTLEKKVMLCSDNVLFDREHFTVLDHSTLMAPYMEDHKIILRSQYSGKSEAWITRRHIENFGVWLRQHLMRNEEIDDHLSWLARRPCSSTTTFKRYEINGNTFYTRSQDQKSTNQNSGVRIDAIDTTGQTDKYYGYIEEIWELDYGPFVPLFRCQWVKLTAGGVMIDPNYGMTAVDLNNTAYTDEPFVLAADVTQVFYVKDMSTKPQKKRTRKNVPSDEEPKRHIVLLGKKKIMGVEDFTDEEDYNQLDDAPPFKVEVDTSILLINEEAPYMRCDHNEGIINK</sequence>
<feature type="domain" description="DUF4218" evidence="2">
    <location>
        <begin position="13"/>
        <end position="71"/>
    </location>
</feature>
<evidence type="ECO:0000259" key="2">
    <source>
        <dbReference type="Pfam" id="PF13960"/>
    </source>
</evidence>
<evidence type="ECO:0000313" key="4">
    <source>
        <dbReference type="Proteomes" id="UP001341281"/>
    </source>
</evidence>
<dbReference type="PANTHER" id="PTHR48258:SF9">
    <property type="entry name" value="OS01G0348150 PROTEIN"/>
    <property type="match status" value="1"/>
</dbReference>
<dbReference type="InterPro" id="IPR025452">
    <property type="entry name" value="DUF4218"/>
</dbReference>
<dbReference type="AlphaFoldDB" id="A0AAQ3TVE0"/>
<evidence type="ECO:0000259" key="1">
    <source>
        <dbReference type="Pfam" id="PF13952"/>
    </source>
</evidence>
<evidence type="ECO:0000313" key="3">
    <source>
        <dbReference type="EMBL" id="WVZ80446.1"/>
    </source>
</evidence>
<gene>
    <name evidence="3" type="ORF">U9M48_027919</name>
</gene>
<protein>
    <recommendedName>
        <fullName evidence="5">Transposon protein, putative, CACTA, En/Spm sub-class</fullName>
    </recommendedName>
</protein>
<organism evidence="3 4">
    <name type="scientific">Paspalum notatum var. saurae</name>
    <dbReference type="NCBI Taxonomy" id="547442"/>
    <lineage>
        <taxon>Eukaryota</taxon>
        <taxon>Viridiplantae</taxon>
        <taxon>Streptophyta</taxon>
        <taxon>Embryophyta</taxon>
        <taxon>Tracheophyta</taxon>
        <taxon>Spermatophyta</taxon>
        <taxon>Magnoliopsida</taxon>
        <taxon>Liliopsida</taxon>
        <taxon>Poales</taxon>
        <taxon>Poaceae</taxon>
        <taxon>PACMAD clade</taxon>
        <taxon>Panicoideae</taxon>
        <taxon>Andropogonodae</taxon>
        <taxon>Paspaleae</taxon>
        <taxon>Paspalinae</taxon>
        <taxon>Paspalum</taxon>
    </lineage>
</organism>
<proteinExistence type="predicted"/>
<feature type="domain" description="DUF4216" evidence="1">
    <location>
        <begin position="219"/>
        <end position="282"/>
    </location>
</feature>
<name>A0AAQ3TVE0_PASNO</name>
<evidence type="ECO:0008006" key="5">
    <source>
        <dbReference type="Google" id="ProtNLM"/>
    </source>
</evidence>
<accession>A0AAQ3TVE0</accession>
<dbReference type="InterPro" id="IPR025312">
    <property type="entry name" value="DUF4216"/>
</dbReference>